<dbReference type="RefSeq" id="WP_243921515.1">
    <property type="nucleotide sequence ID" value="NZ_JALHLG010000016.1"/>
</dbReference>
<dbReference type="PIRSF" id="PIRSF028498">
    <property type="entry name" value="UCP028498"/>
    <property type="match status" value="1"/>
</dbReference>
<proteinExistence type="predicted"/>
<keyword evidence="2" id="KW-1185">Reference proteome</keyword>
<dbReference type="EMBL" id="JALHLG010000016">
    <property type="protein sequence ID" value="MCJ2187638.1"/>
    <property type="molecule type" value="Genomic_DNA"/>
</dbReference>
<dbReference type="Pfam" id="PF10012">
    <property type="entry name" value="DUF2255"/>
    <property type="match status" value="1"/>
</dbReference>
<organism evidence="1 2">
    <name type="scientific">Novosphingobium beihaiensis</name>
    <dbReference type="NCBI Taxonomy" id="2930389"/>
    <lineage>
        <taxon>Bacteria</taxon>
        <taxon>Pseudomonadati</taxon>
        <taxon>Pseudomonadota</taxon>
        <taxon>Alphaproteobacteria</taxon>
        <taxon>Sphingomonadales</taxon>
        <taxon>Sphingomonadaceae</taxon>
        <taxon>Novosphingobium</taxon>
    </lineage>
</organism>
<dbReference type="Proteomes" id="UP001202281">
    <property type="component" value="Unassembled WGS sequence"/>
</dbReference>
<evidence type="ECO:0000313" key="2">
    <source>
        <dbReference type="Proteomes" id="UP001202281"/>
    </source>
</evidence>
<sequence>MWTPQQLEQFAAADDCRIAPFREDGATPGTPTFIWSVVTPDGLFVRAYSGRGSSWFQAALKQKAGQIHLAGQVHDVSFEPVSDDANDAIDAAYRAKYGASRYLGSMISPRARAATVRVLPRNA</sequence>
<name>A0ABT0BRY2_9SPHN</name>
<evidence type="ECO:0000313" key="1">
    <source>
        <dbReference type="EMBL" id="MCJ2187638.1"/>
    </source>
</evidence>
<reference evidence="1 2" key="1">
    <citation type="submission" date="2022-04" db="EMBL/GenBank/DDBJ databases">
        <title>Identification of a novel bacterium isolated from mangrove sediments.</title>
        <authorList>
            <person name="Pan X."/>
        </authorList>
    </citation>
    <scope>NUCLEOTIDE SEQUENCE [LARGE SCALE GENOMIC DNA]</scope>
    <source>
        <strain evidence="1 2">B2638</strain>
    </source>
</reference>
<accession>A0ABT0BRY2</accession>
<dbReference type="InterPro" id="IPR016888">
    <property type="entry name" value="UCP028498"/>
</dbReference>
<comment type="caution">
    <text evidence="1">The sequence shown here is derived from an EMBL/GenBank/DDBJ whole genome shotgun (WGS) entry which is preliminary data.</text>
</comment>
<protein>
    <submittedName>
        <fullName evidence="1">DUF2255 family protein</fullName>
    </submittedName>
</protein>
<gene>
    <name evidence="1" type="ORF">MTR66_12530</name>
</gene>